<keyword evidence="6 8" id="KW-0472">Membrane</keyword>
<dbReference type="KEGG" id="euz:DVS28_a1610"/>
<keyword evidence="4 8" id="KW-0812">Transmembrane</keyword>
<feature type="transmembrane region" description="Helical" evidence="8">
    <location>
        <begin position="244"/>
        <end position="269"/>
    </location>
</feature>
<gene>
    <name evidence="10" type="ORF">DVS28_a1610</name>
</gene>
<feature type="transmembrane region" description="Helical" evidence="8">
    <location>
        <begin position="333"/>
        <end position="355"/>
    </location>
</feature>
<evidence type="ECO:0000256" key="3">
    <source>
        <dbReference type="ARBA" id="ARBA00022475"/>
    </source>
</evidence>
<feature type="transmembrane region" description="Helical" evidence="8">
    <location>
        <begin position="395"/>
        <end position="414"/>
    </location>
</feature>
<feature type="transmembrane region" description="Helical" evidence="8">
    <location>
        <begin position="122"/>
        <end position="148"/>
    </location>
</feature>
<dbReference type="AlphaFoldDB" id="A0A346XVQ5"/>
<keyword evidence="5 8" id="KW-1133">Transmembrane helix</keyword>
<feature type="transmembrane region" description="Helical" evidence="8">
    <location>
        <begin position="275"/>
        <end position="296"/>
    </location>
</feature>
<evidence type="ECO:0000259" key="9">
    <source>
        <dbReference type="PROSITE" id="PS50850"/>
    </source>
</evidence>
<dbReference type="CDD" id="cd06173">
    <property type="entry name" value="MFS_MefA_like"/>
    <property type="match status" value="1"/>
</dbReference>
<feature type="transmembrane region" description="Helical" evidence="8">
    <location>
        <begin position="160"/>
        <end position="179"/>
    </location>
</feature>
<evidence type="ECO:0000256" key="7">
    <source>
        <dbReference type="SAM" id="MobiDB-lite"/>
    </source>
</evidence>
<organism evidence="10 11">
    <name type="scientific">Euzebya pacifica</name>
    <dbReference type="NCBI Taxonomy" id="1608957"/>
    <lineage>
        <taxon>Bacteria</taxon>
        <taxon>Bacillati</taxon>
        <taxon>Actinomycetota</taxon>
        <taxon>Nitriliruptoria</taxon>
        <taxon>Euzebyales</taxon>
    </lineage>
</organism>
<keyword evidence="3" id="KW-1003">Cell membrane</keyword>
<evidence type="ECO:0000256" key="5">
    <source>
        <dbReference type="ARBA" id="ARBA00022989"/>
    </source>
</evidence>
<keyword evidence="11" id="KW-1185">Reference proteome</keyword>
<keyword evidence="2" id="KW-0813">Transport</keyword>
<name>A0A346XVQ5_9ACTN</name>
<dbReference type="GO" id="GO:0022857">
    <property type="term" value="F:transmembrane transporter activity"/>
    <property type="evidence" value="ECO:0007669"/>
    <property type="project" value="InterPro"/>
</dbReference>
<dbReference type="RefSeq" id="WP_164710150.1">
    <property type="nucleotide sequence ID" value="NZ_CP031165.1"/>
</dbReference>
<comment type="subcellular location">
    <subcellularLocation>
        <location evidence="1">Cell membrane</location>
        <topology evidence="1">Multi-pass membrane protein</topology>
    </subcellularLocation>
</comment>
<dbReference type="SUPFAM" id="SSF103473">
    <property type="entry name" value="MFS general substrate transporter"/>
    <property type="match status" value="1"/>
</dbReference>
<evidence type="ECO:0000256" key="4">
    <source>
        <dbReference type="ARBA" id="ARBA00022692"/>
    </source>
</evidence>
<dbReference type="InterPro" id="IPR020846">
    <property type="entry name" value="MFS_dom"/>
</dbReference>
<dbReference type="Proteomes" id="UP000264006">
    <property type="component" value="Chromosome"/>
</dbReference>
<dbReference type="GO" id="GO:0005886">
    <property type="term" value="C:plasma membrane"/>
    <property type="evidence" value="ECO:0007669"/>
    <property type="project" value="UniProtKB-SubCell"/>
</dbReference>
<dbReference type="InterPro" id="IPR010290">
    <property type="entry name" value="TM_effector"/>
</dbReference>
<evidence type="ECO:0000256" key="2">
    <source>
        <dbReference type="ARBA" id="ARBA00022448"/>
    </source>
</evidence>
<dbReference type="EMBL" id="CP031165">
    <property type="protein sequence ID" value="AXV06302.1"/>
    <property type="molecule type" value="Genomic_DNA"/>
</dbReference>
<protein>
    <submittedName>
        <fullName evidence="10">MFS permease</fullName>
    </submittedName>
</protein>
<dbReference type="PANTHER" id="PTHR23513">
    <property type="entry name" value="INTEGRAL MEMBRANE EFFLUX PROTEIN-RELATED"/>
    <property type="match status" value="1"/>
</dbReference>
<sequence length="422" mass="43171">MTSSTTDMDDPASEDRPRGAGQLLADRRFGPYVVGQWLSNTGNWFHNVAIGIVIFQATGSSTLVGLVGGLQYAFTLFLAPWAGQLSDRLDRRRLLVGAQLSGLGGAVGLAILLAFVDPTPGLVWPIALFTGFIGAGYAIGLPTLQAYVPSLVPRRDLAQAIALNSVTFNLARAIGPALAGGLVAAAGAAVAFGVNATSFAIFLGVLLWLGRQRVLAPPEPHETSSEESRSVWAGLALARRDRAVAVPMLATVVLGFATDPVLTLAPALADRLGSGAALVGGIGSAFGAGATISSLAVQRVRARLGARLQAGAGLGVLSVGLSVGALASNPVVLLAGMTVAGAGFLHATTTLNTTLQLYVDDHIRGRVMALWGMAFLGVRPIAAGLDGAIADRAGLTVAMFTAVTIAAVAAMALLRESIQRPQ</sequence>
<feature type="domain" description="Major facilitator superfamily (MFS) profile" evidence="9">
    <location>
        <begin position="243"/>
        <end position="422"/>
    </location>
</feature>
<reference evidence="10 11" key="1">
    <citation type="submission" date="2018-09" db="EMBL/GenBank/DDBJ databases">
        <title>Complete genome sequence of Euzebya sp. DY32-46 isolated from seawater of Pacific Ocean.</title>
        <authorList>
            <person name="Xu L."/>
            <person name="Wu Y.-H."/>
            <person name="Xu X.-W."/>
        </authorList>
    </citation>
    <scope>NUCLEOTIDE SEQUENCE [LARGE SCALE GENOMIC DNA]</scope>
    <source>
        <strain evidence="10 11">DY32-46</strain>
    </source>
</reference>
<evidence type="ECO:0000256" key="8">
    <source>
        <dbReference type="SAM" id="Phobius"/>
    </source>
</evidence>
<proteinExistence type="predicted"/>
<dbReference type="PROSITE" id="PS50850">
    <property type="entry name" value="MFS"/>
    <property type="match status" value="1"/>
</dbReference>
<evidence type="ECO:0000256" key="6">
    <source>
        <dbReference type="ARBA" id="ARBA00023136"/>
    </source>
</evidence>
<feature type="transmembrane region" description="Helical" evidence="8">
    <location>
        <begin position="308"/>
        <end position="327"/>
    </location>
</feature>
<feature type="region of interest" description="Disordered" evidence="7">
    <location>
        <begin position="1"/>
        <end position="20"/>
    </location>
</feature>
<evidence type="ECO:0000313" key="10">
    <source>
        <dbReference type="EMBL" id="AXV06302.1"/>
    </source>
</evidence>
<accession>A0A346XVQ5</accession>
<dbReference type="Pfam" id="PF05977">
    <property type="entry name" value="MFS_3"/>
    <property type="match status" value="1"/>
</dbReference>
<dbReference type="InterPro" id="IPR036259">
    <property type="entry name" value="MFS_trans_sf"/>
</dbReference>
<feature type="transmembrane region" description="Helical" evidence="8">
    <location>
        <begin position="367"/>
        <end position="389"/>
    </location>
</feature>
<evidence type="ECO:0000256" key="1">
    <source>
        <dbReference type="ARBA" id="ARBA00004651"/>
    </source>
</evidence>
<feature type="transmembrane region" description="Helical" evidence="8">
    <location>
        <begin position="94"/>
        <end position="116"/>
    </location>
</feature>
<evidence type="ECO:0000313" key="11">
    <source>
        <dbReference type="Proteomes" id="UP000264006"/>
    </source>
</evidence>
<dbReference type="Gene3D" id="1.20.1250.20">
    <property type="entry name" value="MFS general substrate transporter like domains"/>
    <property type="match status" value="1"/>
</dbReference>
<feature type="transmembrane region" description="Helical" evidence="8">
    <location>
        <begin position="185"/>
        <end position="209"/>
    </location>
</feature>
<dbReference type="PANTHER" id="PTHR23513:SF11">
    <property type="entry name" value="STAPHYLOFERRIN A TRANSPORTER"/>
    <property type="match status" value="1"/>
</dbReference>